<dbReference type="Gene3D" id="3.40.50.2300">
    <property type="match status" value="1"/>
</dbReference>
<evidence type="ECO:0000313" key="6">
    <source>
        <dbReference type="EMBL" id="CAH1254747.1"/>
    </source>
</evidence>
<evidence type="ECO:0000256" key="4">
    <source>
        <dbReference type="ARBA" id="ARBA00023136"/>
    </source>
</evidence>
<dbReference type="GO" id="GO:0038023">
    <property type="term" value="F:signaling receptor activity"/>
    <property type="evidence" value="ECO:0007669"/>
    <property type="project" value="TreeGrafter"/>
</dbReference>
<dbReference type="PANTHER" id="PTHR44755">
    <property type="entry name" value="NATRIURETIC PEPTIDE RECEPTOR 3-RELATED"/>
    <property type="match status" value="1"/>
</dbReference>
<organism evidence="6 7">
    <name type="scientific">Branchiostoma lanceolatum</name>
    <name type="common">Common lancelet</name>
    <name type="synonym">Amphioxus lanceolatum</name>
    <dbReference type="NCBI Taxonomy" id="7740"/>
    <lineage>
        <taxon>Eukaryota</taxon>
        <taxon>Metazoa</taxon>
        <taxon>Chordata</taxon>
        <taxon>Cephalochordata</taxon>
        <taxon>Leptocardii</taxon>
        <taxon>Amphioxiformes</taxon>
        <taxon>Branchiostomatidae</taxon>
        <taxon>Branchiostoma</taxon>
    </lineage>
</organism>
<dbReference type="GO" id="GO:0016020">
    <property type="term" value="C:membrane"/>
    <property type="evidence" value="ECO:0007669"/>
    <property type="project" value="UniProtKB-SubCell"/>
</dbReference>
<proteinExistence type="predicted"/>
<dbReference type="InterPro" id="IPR028082">
    <property type="entry name" value="Peripla_BP_I"/>
</dbReference>
<name>A0A8J9ZIU8_BRALA</name>
<evidence type="ECO:0000256" key="1">
    <source>
        <dbReference type="ARBA" id="ARBA00004370"/>
    </source>
</evidence>
<dbReference type="Proteomes" id="UP000838412">
    <property type="component" value="Chromosome 2"/>
</dbReference>
<keyword evidence="4" id="KW-0472">Membrane</keyword>
<evidence type="ECO:0000313" key="7">
    <source>
        <dbReference type="Proteomes" id="UP000838412"/>
    </source>
</evidence>
<dbReference type="GO" id="GO:0007165">
    <property type="term" value="P:signal transduction"/>
    <property type="evidence" value="ECO:0007669"/>
    <property type="project" value="TreeGrafter"/>
</dbReference>
<evidence type="ECO:0000256" key="2">
    <source>
        <dbReference type="ARBA" id="ARBA00022692"/>
    </source>
</evidence>
<comment type="subcellular location">
    <subcellularLocation>
        <location evidence="1">Membrane</location>
    </subcellularLocation>
</comment>
<dbReference type="EMBL" id="OV696687">
    <property type="protein sequence ID" value="CAH1254747.1"/>
    <property type="molecule type" value="Genomic_DNA"/>
</dbReference>
<gene>
    <name evidence="6" type="primary">NPR3</name>
    <name evidence="6" type="ORF">BLAG_LOCUS14036</name>
</gene>
<dbReference type="GO" id="GO:0017046">
    <property type="term" value="F:peptide hormone binding"/>
    <property type="evidence" value="ECO:0007669"/>
    <property type="project" value="TreeGrafter"/>
</dbReference>
<keyword evidence="2" id="KW-0812">Transmembrane</keyword>
<dbReference type="Pfam" id="PF01094">
    <property type="entry name" value="ANF_receptor"/>
    <property type="match status" value="1"/>
</dbReference>
<protein>
    <submittedName>
        <fullName evidence="6">NPR3 protein</fullName>
    </submittedName>
</protein>
<dbReference type="PANTHER" id="PTHR44755:SF11">
    <property type="entry name" value="ATRIAL NATRIURETIC PEPTIDE RECEPTOR 3 ISOFORM X1"/>
    <property type="match status" value="1"/>
</dbReference>
<dbReference type="InterPro" id="IPR052612">
    <property type="entry name" value="ANP_Clearance_Receptor"/>
</dbReference>
<evidence type="ECO:0000259" key="5">
    <source>
        <dbReference type="Pfam" id="PF01094"/>
    </source>
</evidence>
<dbReference type="SUPFAM" id="SSF53822">
    <property type="entry name" value="Periplasmic binding protein-like I"/>
    <property type="match status" value="1"/>
</dbReference>
<keyword evidence="3" id="KW-1133">Transmembrane helix</keyword>
<dbReference type="OrthoDB" id="302535at2759"/>
<keyword evidence="7" id="KW-1185">Reference proteome</keyword>
<dbReference type="InterPro" id="IPR001828">
    <property type="entry name" value="ANF_lig-bd_rcpt"/>
</dbReference>
<dbReference type="AlphaFoldDB" id="A0A8J9ZIU8"/>
<evidence type="ECO:0000256" key="3">
    <source>
        <dbReference type="ARBA" id="ARBA00022989"/>
    </source>
</evidence>
<reference evidence="6" key="1">
    <citation type="submission" date="2022-01" db="EMBL/GenBank/DDBJ databases">
        <authorList>
            <person name="Braso-Vives M."/>
        </authorList>
    </citation>
    <scope>NUCLEOTIDE SEQUENCE</scope>
</reference>
<feature type="domain" description="Receptor ligand binding region" evidence="5">
    <location>
        <begin position="11"/>
        <end position="192"/>
    </location>
</feature>
<accession>A0A8J9ZIU8</accession>
<sequence length="200" mass="22336">MSYPWSLDKIQPTVEWAIDDLGDAGLLGKDNVFRVHTLDSECSQYRTNVKLTKLYYEQLLRPIVIIGPTYVFTVVEASRLGTHWGLPVITAGGSASTLRQSGFEGAPMLTRVGHTDNKLADALESLLLNYSWTRVAIAYNDSQNTCYRDTCYFRIKAIKDKFNVNGTAVNITMDKQYSSPDDLDNTLKEIAEVARGKLSS</sequence>